<sequence>MHADALVAVAAVVASSDGEGFLFALLAAGPATGIAIYTTIYRRYRNQDKTHVFEQETRIAPGPVRGDDAKVDEVRGTRRRRIEGDVIDQPRQRVRRVP</sequence>
<evidence type="ECO:0000256" key="1">
    <source>
        <dbReference type="SAM" id="Phobius"/>
    </source>
</evidence>
<dbReference type="Proteomes" id="UP001501599">
    <property type="component" value="Unassembled WGS sequence"/>
</dbReference>
<keyword evidence="1" id="KW-1133">Transmembrane helix</keyword>
<name>A0ABP5MKK6_9MICO</name>
<organism evidence="2 3">
    <name type="scientific">Agrococcus versicolor</name>
    <dbReference type="NCBI Taxonomy" id="501482"/>
    <lineage>
        <taxon>Bacteria</taxon>
        <taxon>Bacillati</taxon>
        <taxon>Actinomycetota</taxon>
        <taxon>Actinomycetes</taxon>
        <taxon>Micrococcales</taxon>
        <taxon>Microbacteriaceae</taxon>
        <taxon>Agrococcus</taxon>
    </lineage>
</organism>
<proteinExistence type="predicted"/>
<keyword evidence="1" id="KW-0812">Transmembrane</keyword>
<protein>
    <submittedName>
        <fullName evidence="2">Uncharacterized protein</fullName>
    </submittedName>
</protein>
<evidence type="ECO:0000313" key="3">
    <source>
        <dbReference type="Proteomes" id="UP001501599"/>
    </source>
</evidence>
<reference evidence="3" key="1">
    <citation type="journal article" date="2019" name="Int. J. Syst. Evol. Microbiol.">
        <title>The Global Catalogue of Microorganisms (GCM) 10K type strain sequencing project: providing services to taxonomists for standard genome sequencing and annotation.</title>
        <authorList>
            <consortium name="The Broad Institute Genomics Platform"/>
            <consortium name="The Broad Institute Genome Sequencing Center for Infectious Disease"/>
            <person name="Wu L."/>
            <person name="Ma J."/>
        </authorList>
    </citation>
    <scope>NUCLEOTIDE SEQUENCE [LARGE SCALE GENOMIC DNA]</scope>
    <source>
        <strain evidence="3">JCM 16026</strain>
    </source>
</reference>
<dbReference type="EMBL" id="BAAAQT010000005">
    <property type="protein sequence ID" value="GAA2173476.1"/>
    <property type="molecule type" value="Genomic_DNA"/>
</dbReference>
<gene>
    <name evidence="2" type="ORF">GCM10009846_15640</name>
</gene>
<evidence type="ECO:0000313" key="2">
    <source>
        <dbReference type="EMBL" id="GAA2173476.1"/>
    </source>
</evidence>
<keyword evidence="1" id="KW-0472">Membrane</keyword>
<keyword evidence="3" id="KW-1185">Reference proteome</keyword>
<comment type="caution">
    <text evidence="2">The sequence shown here is derived from an EMBL/GenBank/DDBJ whole genome shotgun (WGS) entry which is preliminary data.</text>
</comment>
<feature type="transmembrane region" description="Helical" evidence="1">
    <location>
        <begin position="20"/>
        <end position="40"/>
    </location>
</feature>
<accession>A0ABP5MKK6</accession>